<feature type="binding site" evidence="6">
    <location>
        <position position="279"/>
    </location>
    <ligand>
        <name>substrate</name>
    </ligand>
</feature>
<comment type="similarity">
    <text evidence="1 6">Belongs to the ArgJ family.</text>
</comment>
<dbReference type="InterPro" id="IPR042195">
    <property type="entry name" value="ArgJ_beta_C"/>
</dbReference>
<evidence type="ECO:0000313" key="7">
    <source>
        <dbReference type="EMBL" id="MDT7519650.1"/>
    </source>
</evidence>
<dbReference type="Gene3D" id="3.60.70.12">
    <property type="entry name" value="L-amino peptidase D-ALA esterase/amidase"/>
    <property type="match status" value="1"/>
</dbReference>
<dbReference type="PANTHER" id="PTHR23100">
    <property type="entry name" value="ARGININE BIOSYNTHESIS BIFUNCTIONAL PROTEIN ARGJ"/>
    <property type="match status" value="1"/>
</dbReference>
<evidence type="ECO:0000256" key="4">
    <source>
        <dbReference type="ARBA" id="ARBA00022813"/>
    </source>
</evidence>
<dbReference type="CDD" id="cd02152">
    <property type="entry name" value="OAT"/>
    <property type="match status" value="1"/>
</dbReference>
<dbReference type="HAMAP" id="MF_01106">
    <property type="entry name" value="ArgJ"/>
    <property type="match status" value="1"/>
</dbReference>
<feature type="binding site" evidence="6">
    <location>
        <position position="408"/>
    </location>
    <ligand>
        <name>substrate</name>
    </ligand>
</feature>
<feature type="binding site" evidence="6">
    <location>
        <position position="181"/>
    </location>
    <ligand>
        <name>substrate</name>
    </ligand>
</feature>
<comment type="pathway">
    <text evidence="6">Amino-acid biosynthesis; L-arginine biosynthesis; N(2)-acetyl-L-ornithine from L-glutamate: step 1/4.</text>
</comment>
<dbReference type="EC" id="2.3.1.35" evidence="6"/>
<dbReference type="EC" id="2.3.1.1" evidence="6"/>
<dbReference type="SUPFAM" id="SSF56266">
    <property type="entry name" value="DmpA/ArgJ-like"/>
    <property type="match status" value="1"/>
</dbReference>
<feature type="active site" description="Nucleophile" evidence="6">
    <location>
        <position position="192"/>
    </location>
</feature>
<keyword evidence="5 6" id="KW-0012">Acyltransferase</keyword>
<feature type="site" description="Involved in the stabilization of negative charge on the oxyanion by the formation of the oxyanion hole" evidence="6">
    <location>
        <position position="119"/>
    </location>
</feature>
<feature type="binding site" evidence="6">
    <location>
        <position position="403"/>
    </location>
    <ligand>
        <name>substrate</name>
    </ligand>
</feature>
<keyword evidence="4 6" id="KW-0068">Autocatalytic cleavage</keyword>
<sequence length="408" mass="42705">MPVNLPLPAAADLLPVPGVRIGVTEAGVRKPGRKDVTVMLLDPGCTVGGVFTTNRFCAAPVQICREHLAASDIRAVVINTGNANAGTGADGLARAKETCSALAGKLSLKATQVLPFSTGVIMEPLPVDRIVAGLDAAILDARESNWLKAAEGIMTTDTQPKAFSATAMVDGFLITVTGISKGAGMIRPNMATMLGFIATDACIDASVMPALARELAEGSFNRVTVDGDTSTNDSLLVIASNKAGNPTVTDLDAASAAPLKRAMLEVARKLAQAIVRDGEGATKFIAVQVEGGGTEAECRLVAYAIAHSPLVKTAFFASDPNLGRILAAVGYAGIQDLDQSLIELFLDDVHVATRGGRNPAYREEDGQRVMKQSEITVRVHLGRGAASQTVWTCDFSHDYVTINADYRS</sequence>
<feature type="chain" id="PRO_5044931136" description="Arginine biosynthesis bifunctional protein ArgJ alpha chain" evidence="6">
    <location>
        <begin position="1"/>
        <end position="191"/>
    </location>
</feature>
<comment type="catalytic activity">
    <reaction evidence="6">
        <text>L-glutamate + acetyl-CoA = N-acetyl-L-glutamate + CoA + H(+)</text>
        <dbReference type="Rhea" id="RHEA:24292"/>
        <dbReference type="ChEBI" id="CHEBI:15378"/>
        <dbReference type="ChEBI" id="CHEBI:29985"/>
        <dbReference type="ChEBI" id="CHEBI:44337"/>
        <dbReference type="ChEBI" id="CHEBI:57287"/>
        <dbReference type="ChEBI" id="CHEBI:57288"/>
        <dbReference type="EC" id="2.3.1.1"/>
    </reaction>
</comment>
<name>A0ABU3KPM6_9BURK</name>
<protein>
    <recommendedName>
        <fullName evidence="6">Arginine biosynthesis bifunctional protein ArgJ</fullName>
    </recommendedName>
    <domain>
        <recommendedName>
            <fullName evidence="6">Glutamate N-acetyltransferase</fullName>
            <ecNumber evidence="6">2.3.1.35</ecNumber>
        </recommendedName>
        <alternativeName>
            <fullName evidence="6">Ornithine acetyltransferase</fullName>
            <shortName evidence="6">OATase</shortName>
        </alternativeName>
        <alternativeName>
            <fullName evidence="6">Ornithine transacetylase</fullName>
        </alternativeName>
    </domain>
    <domain>
        <recommendedName>
            <fullName evidence="6">Amino-acid acetyltransferase</fullName>
            <ecNumber evidence="6">2.3.1.1</ecNumber>
        </recommendedName>
        <alternativeName>
            <fullName evidence="6">N-acetylglutamate synthase</fullName>
            <shortName evidence="6">AGSase</shortName>
        </alternativeName>
    </domain>
    <component>
        <recommendedName>
            <fullName evidence="6">Arginine biosynthesis bifunctional protein ArgJ alpha chain</fullName>
        </recommendedName>
    </component>
    <component>
        <recommendedName>
            <fullName evidence="6">Arginine biosynthesis bifunctional protein ArgJ beta chain</fullName>
        </recommendedName>
    </component>
</protein>
<accession>A0ABU3KPM6</accession>
<dbReference type="GO" id="GO:0004358">
    <property type="term" value="F:L-glutamate N-acetyltransferase activity, acting on acetyl-L-ornithine as donor"/>
    <property type="evidence" value="ECO:0007669"/>
    <property type="project" value="UniProtKB-EC"/>
</dbReference>
<evidence type="ECO:0000256" key="6">
    <source>
        <dbReference type="HAMAP-Rule" id="MF_01106"/>
    </source>
</evidence>
<reference evidence="7 8" key="1">
    <citation type="submission" date="2023-08" db="EMBL/GenBank/DDBJ databases">
        <title>Rhodoferax potami sp. nov. and Rhodoferax mekongensis sp. nov., isolated from the Mekong River in Thailand.</title>
        <authorList>
            <person name="Kitikhun S."/>
            <person name="Charoenyingcharoen P."/>
            <person name="Siriarchawattana P."/>
            <person name="Likhitrattanapisal S."/>
            <person name="Nilsakha T."/>
            <person name="Chanpet A."/>
            <person name="Rattanawaree P."/>
            <person name="Ingsriswang S."/>
        </authorList>
    </citation>
    <scope>NUCLEOTIDE SEQUENCE [LARGE SCALE GENOMIC DNA]</scope>
    <source>
        <strain evidence="7 8">TBRC 17660</strain>
    </source>
</reference>
<gene>
    <name evidence="6 7" type="primary">argJ</name>
    <name evidence="7" type="ORF">RAE19_13170</name>
</gene>
<feature type="binding site" evidence="6">
    <location>
        <position position="155"/>
    </location>
    <ligand>
        <name>substrate</name>
    </ligand>
</feature>
<comment type="subunit">
    <text evidence="2 6">Heterotetramer of two alpha and two beta chains.</text>
</comment>
<evidence type="ECO:0000313" key="8">
    <source>
        <dbReference type="Proteomes" id="UP001321700"/>
    </source>
</evidence>
<evidence type="ECO:0000256" key="5">
    <source>
        <dbReference type="ARBA" id="ARBA00023315"/>
    </source>
</evidence>
<feature type="site" description="Involved in the stabilization of negative charge on the oxyanion by the formation of the oxyanion hole" evidence="6">
    <location>
        <position position="118"/>
    </location>
</feature>
<feature type="chain" id="PRO_5044931135" description="Arginine biosynthesis bifunctional protein ArgJ beta chain" evidence="6">
    <location>
        <begin position="192"/>
        <end position="408"/>
    </location>
</feature>
<feature type="site" description="Cleavage; by autolysis" evidence="6">
    <location>
        <begin position="191"/>
        <end position="192"/>
    </location>
</feature>
<dbReference type="InterPro" id="IPR002813">
    <property type="entry name" value="Arg_biosynth_ArgJ"/>
</dbReference>
<comment type="function">
    <text evidence="6">Catalyzes two activities which are involved in the cyclic version of arginine biosynthesis: the synthesis of N-acetylglutamate from glutamate and acetyl-CoA as the acetyl donor, and of ornithine by transacetylation between N(2)-acetylornithine and glutamate.</text>
</comment>
<keyword evidence="3 6" id="KW-0808">Transferase</keyword>
<proteinExistence type="inferred from homology"/>
<comment type="catalytic activity">
    <reaction evidence="6">
        <text>N(2)-acetyl-L-ornithine + L-glutamate = N-acetyl-L-glutamate + L-ornithine</text>
        <dbReference type="Rhea" id="RHEA:15349"/>
        <dbReference type="ChEBI" id="CHEBI:29985"/>
        <dbReference type="ChEBI" id="CHEBI:44337"/>
        <dbReference type="ChEBI" id="CHEBI:46911"/>
        <dbReference type="ChEBI" id="CHEBI:57805"/>
        <dbReference type="EC" id="2.3.1.35"/>
    </reaction>
</comment>
<dbReference type="Proteomes" id="UP001321700">
    <property type="component" value="Unassembled WGS sequence"/>
</dbReference>
<dbReference type="RefSeq" id="WP_313875317.1">
    <property type="nucleotide sequence ID" value="NZ_JAVBIK010000001.1"/>
</dbReference>
<keyword evidence="6" id="KW-0028">Amino-acid biosynthesis</keyword>
<evidence type="ECO:0000256" key="1">
    <source>
        <dbReference type="ARBA" id="ARBA00006774"/>
    </source>
</evidence>
<comment type="subcellular location">
    <subcellularLocation>
        <location evidence="6">Cytoplasm</location>
    </subcellularLocation>
</comment>
<organism evidence="7 8">
    <name type="scientific">Rhodoferax potami</name>
    <dbReference type="NCBI Taxonomy" id="3068338"/>
    <lineage>
        <taxon>Bacteria</taxon>
        <taxon>Pseudomonadati</taxon>
        <taxon>Pseudomonadota</taxon>
        <taxon>Betaproteobacteria</taxon>
        <taxon>Burkholderiales</taxon>
        <taxon>Comamonadaceae</taxon>
        <taxon>Rhodoferax</taxon>
    </lineage>
</organism>
<keyword evidence="6" id="KW-0055">Arginine biosynthesis</keyword>
<dbReference type="NCBIfam" id="TIGR00120">
    <property type="entry name" value="ArgJ"/>
    <property type="match status" value="1"/>
</dbReference>
<evidence type="ECO:0000256" key="3">
    <source>
        <dbReference type="ARBA" id="ARBA00022679"/>
    </source>
</evidence>
<keyword evidence="6" id="KW-0963">Cytoplasm</keyword>
<dbReference type="Pfam" id="PF01960">
    <property type="entry name" value="ArgJ"/>
    <property type="match status" value="1"/>
</dbReference>
<keyword evidence="6" id="KW-0511">Multifunctional enzyme</keyword>
<dbReference type="Gene3D" id="3.10.20.340">
    <property type="entry name" value="ArgJ beta chain, C-terminal domain"/>
    <property type="match status" value="1"/>
</dbReference>
<comment type="caution">
    <text evidence="7">The sequence shown here is derived from an EMBL/GenBank/DDBJ whole genome shotgun (WGS) entry which is preliminary data.</text>
</comment>
<keyword evidence="8" id="KW-1185">Reference proteome</keyword>
<evidence type="ECO:0000256" key="2">
    <source>
        <dbReference type="ARBA" id="ARBA00011475"/>
    </source>
</evidence>
<dbReference type="NCBIfam" id="NF003802">
    <property type="entry name" value="PRK05388.1"/>
    <property type="match status" value="1"/>
</dbReference>
<feature type="binding site" evidence="6">
    <location>
        <position position="192"/>
    </location>
    <ligand>
        <name>substrate</name>
    </ligand>
</feature>
<comment type="pathway">
    <text evidence="6">Amino-acid biosynthesis; L-arginine biosynthesis; L-ornithine and N-acetyl-L-glutamate from L-glutamate and N(2)-acetyl-L-ornithine (cyclic): step 1/1.</text>
</comment>
<dbReference type="InterPro" id="IPR016117">
    <property type="entry name" value="ArgJ-like_dom_sf"/>
</dbReference>
<dbReference type="PANTHER" id="PTHR23100:SF0">
    <property type="entry name" value="ARGININE BIOSYNTHESIS BIFUNCTIONAL PROTEIN ARGJ, MITOCHONDRIAL"/>
    <property type="match status" value="1"/>
</dbReference>
<dbReference type="EMBL" id="JAVBIK010000001">
    <property type="protein sequence ID" value="MDT7519650.1"/>
    <property type="molecule type" value="Genomic_DNA"/>
</dbReference>